<keyword evidence="2" id="KW-1185">Reference proteome</keyword>
<accession>A0AAD9R7V8</accession>
<comment type="caution">
    <text evidence="1">The sequence shown here is derived from an EMBL/GenBank/DDBJ whole genome shotgun (WGS) entry which is preliminary data.</text>
</comment>
<dbReference type="AlphaFoldDB" id="A0AAD9R7V8"/>
<dbReference type="EMBL" id="JARQWQ010000001">
    <property type="protein sequence ID" value="KAK2574416.1"/>
    <property type="molecule type" value="Genomic_DNA"/>
</dbReference>
<sequence length="133" mass="14967">MAWMRAVTGSWNTVKQSLAYKMVHYKGTPLALFTLPASTEKVNTFVSTEPTKSRARLNDTETLATTGDVQPKIRDPDGLIACWDDMAQLLTNCRIMPIGFNELVPMDSFLPANFWESDNEADISQSFLQELDF</sequence>
<reference evidence="1" key="2">
    <citation type="journal article" date="2023" name="Science">
        <title>Genomic signatures of disease resistance in endangered staghorn corals.</title>
        <authorList>
            <person name="Vollmer S.V."/>
            <person name="Selwyn J.D."/>
            <person name="Despard B.A."/>
            <person name="Roesel C.L."/>
        </authorList>
    </citation>
    <scope>NUCLEOTIDE SEQUENCE</scope>
    <source>
        <strain evidence="1">K2</strain>
    </source>
</reference>
<name>A0AAD9R7V8_ACRCE</name>
<gene>
    <name evidence="1" type="ORF">P5673_000578</name>
</gene>
<protein>
    <submittedName>
        <fullName evidence="1">Uncharacterized protein</fullName>
    </submittedName>
</protein>
<evidence type="ECO:0000313" key="1">
    <source>
        <dbReference type="EMBL" id="KAK2574416.1"/>
    </source>
</evidence>
<organism evidence="1 2">
    <name type="scientific">Acropora cervicornis</name>
    <name type="common">Staghorn coral</name>
    <dbReference type="NCBI Taxonomy" id="6130"/>
    <lineage>
        <taxon>Eukaryota</taxon>
        <taxon>Metazoa</taxon>
        <taxon>Cnidaria</taxon>
        <taxon>Anthozoa</taxon>
        <taxon>Hexacorallia</taxon>
        <taxon>Scleractinia</taxon>
        <taxon>Astrocoeniina</taxon>
        <taxon>Acroporidae</taxon>
        <taxon>Acropora</taxon>
    </lineage>
</organism>
<evidence type="ECO:0000313" key="2">
    <source>
        <dbReference type="Proteomes" id="UP001249851"/>
    </source>
</evidence>
<proteinExistence type="predicted"/>
<dbReference type="Proteomes" id="UP001249851">
    <property type="component" value="Unassembled WGS sequence"/>
</dbReference>
<reference evidence="1" key="1">
    <citation type="journal article" date="2023" name="G3 (Bethesda)">
        <title>Whole genome assembly and annotation of the endangered Caribbean coral Acropora cervicornis.</title>
        <authorList>
            <person name="Selwyn J.D."/>
            <person name="Vollmer S.V."/>
        </authorList>
    </citation>
    <scope>NUCLEOTIDE SEQUENCE</scope>
    <source>
        <strain evidence="1">K2</strain>
    </source>
</reference>